<dbReference type="InterPro" id="IPR002869">
    <property type="entry name" value="Pyrv_flavodox_OxRed_cen"/>
</dbReference>
<dbReference type="Pfam" id="PF01558">
    <property type="entry name" value="POR"/>
    <property type="match status" value="1"/>
</dbReference>
<gene>
    <name evidence="3" type="ORF">GXN74_11225</name>
</gene>
<reference evidence="3 4" key="1">
    <citation type="submission" date="2020-01" db="EMBL/GenBank/DDBJ databases">
        <title>Anaeroalcalibacter tamaniensis gen. nov., sp. nov., moderately halophilic strictly anaerobic fermenter bacterium from mud volcano of Taman peninsula.</title>
        <authorList>
            <person name="Frolova A."/>
            <person name="Merkel A.Y."/>
            <person name="Slobodkin A.I."/>
        </authorList>
    </citation>
    <scope>NUCLEOTIDE SEQUENCE [LARGE SCALE GENOMIC DNA]</scope>
    <source>
        <strain evidence="3 4">F-3ap</strain>
    </source>
</reference>
<evidence type="ECO:0000313" key="4">
    <source>
        <dbReference type="Proteomes" id="UP000461585"/>
    </source>
</evidence>
<protein>
    <recommendedName>
        <fullName evidence="2">Pyruvate/ketoisovalerate oxidoreductase catalytic domain-containing protein</fullName>
    </recommendedName>
</protein>
<sequence length="61" mass="6691">MVRESLSIVLSGEAGQGVQTIEAFLMEAISHRYHVFSTKEVMSRVRGGNNSVEIRISGEPV</sequence>
<comment type="caution">
    <text evidence="3">The sequence shown here is derived from an EMBL/GenBank/DDBJ whole genome shotgun (WGS) entry which is preliminary data.</text>
</comment>
<evidence type="ECO:0000259" key="2">
    <source>
        <dbReference type="Pfam" id="PF01558"/>
    </source>
</evidence>
<dbReference type="Gene3D" id="3.40.920.10">
    <property type="entry name" value="Pyruvate-ferredoxin oxidoreductase, PFOR, domain III"/>
    <property type="match status" value="1"/>
</dbReference>
<dbReference type="GO" id="GO:0016903">
    <property type="term" value="F:oxidoreductase activity, acting on the aldehyde or oxo group of donors"/>
    <property type="evidence" value="ECO:0007669"/>
    <property type="project" value="InterPro"/>
</dbReference>
<dbReference type="Proteomes" id="UP000461585">
    <property type="component" value="Unassembled WGS sequence"/>
</dbReference>
<keyword evidence="4" id="KW-1185">Reference proteome</keyword>
<keyword evidence="1" id="KW-0560">Oxidoreductase</keyword>
<accession>A0A7X5KPL4</accession>
<feature type="domain" description="Pyruvate/ketoisovalerate oxidoreductase catalytic" evidence="2">
    <location>
        <begin position="14"/>
        <end position="60"/>
    </location>
</feature>
<organism evidence="3 4">
    <name type="scientific">Anaerotalea alkaliphila</name>
    <dbReference type="NCBI Taxonomy" id="2662126"/>
    <lineage>
        <taxon>Bacteria</taxon>
        <taxon>Bacillati</taxon>
        <taxon>Bacillota</taxon>
        <taxon>Clostridia</taxon>
        <taxon>Eubacteriales</taxon>
        <taxon>Anaerotalea</taxon>
    </lineage>
</organism>
<evidence type="ECO:0000313" key="3">
    <source>
        <dbReference type="EMBL" id="NDL68312.1"/>
    </source>
</evidence>
<dbReference type="InterPro" id="IPR019752">
    <property type="entry name" value="Pyrv/ketoisovalerate_OxRed_cat"/>
</dbReference>
<dbReference type="EMBL" id="JAAEEH010000034">
    <property type="protein sequence ID" value="NDL68312.1"/>
    <property type="molecule type" value="Genomic_DNA"/>
</dbReference>
<dbReference type="SUPFAM" id="SSF53323">
    <property type="entry name" value="Pyruvate-ferredoxin oxidoreductase, PFOR, domain III"/>
    <property type="match status" value="1"/>
</dbReference>
<proteinExistence type="predicted"/>
<evidence type="ECO:0000256" key="1">
    <source>
        <dbReference type="ARBA" id="ARBA00023002"/>
    </source>
</evidence>
<dbReference type="AlphaFoldDB" id="A0A7X5KPL4"/>
<name>A0A7X5KPL4_9FIRM</name>